<comment type="caution">
    <text evidence="2">The sequence shown here is derived from an EMBL/GenBank/DDBJ whole genome shotgun (WGS) entry which is preliminary data.</text>
</comment>
<dbReference type="InterPro" id="IPR029021">
    <property type="entry name" value="Prot-tyrosine_phosphatase-like"/>
</dbReference>
<dbReference type="PANTHER" id="PTHR31126:SF1">
    <property type="entry name" value="TYROSINE SPECIFIC PROTEIN PHOSPHATASES DOMAIN-CONTAINING PROTEIN"/>
    <property type="match status" value="1"/>
</dbReference>
<dbReference type="PROSITE" id="PS50056">
    <property type="entry name" value="TYR_PHOSPHATASE_2"/>
    <property type="match status" value="1"/>
</dbReference>
<name>A0ABR1Q396_9PEZI</name>
<dbReference type="InterPro" id="IPR016130">
    <property type="entry name" value="Tyr_Pase_AS"/>
</dbReference>
<dbReference type="RefSeq" id="XP_066696521.1">
    <property type="nucleotide sequence ID" value="XM_066847030.1"/>
</dbReference>
<reference evidence="2 3" key="1">
    <citation type="submission" date="2023-01" db="EMBL/GenBank/DDBJ databases">
        <title>Analysis of 21 Apiospora genomes using comparative genomics revels a genus with tremendous synthesis potential of carbohydrate active enzymes and secondary metabolites.</title>
        <authorList>
            <person name="Sorensen T."/>
        </authorList>
    </citation>
    <scope>NUCLEOTIDE SEQUENCE [LARGE SCALE GENOMIC DNA]</scope>
    <source>
        <strain evidence="2 3">CBS 24483</strain>
    </source>
</reference>
<dbReference type="InterPro" id="IPR026893">
    <property type="entry name" value="Tyr/Ser_Pase_IphP-type"/>
</dbReference>
<dbReference type="Proteomes" id="UP001391051">
    <property type="component" value="Unassembled WGS sequence"/>
</dbReference>
<protein>
    <submittedName>
        <fullName evidence="2">Tyrosine-protein phosphatase</fullName>
    </submittedName>
</protein>
<dbReference type="GeneID" id="92080092"/>
<keyword evidence="3" id="KW-1185">Reference proteome</keyword>
<gene>
    <name evidence="2" type="ORF">PG986_010808</name>
</gene>
<dbReference type="SUPFAM" id="SSF52799">
    <property type="entry name" value="(Phosphotyrosine protein) phosphatases II"/>
    <property type="match status" value="1"/>
</dbReference>
<dbReference type="Gene3D" id="3.90.190.10">
    <property type="entry name" value="Protein tyrosine phosphatase superfamily"/>
    <property type="match status" value="1"/>
</dbReference>
<evidence type="ECO:0000313" key="3">
    <source>
        <dbReference type="Proteomes" id="UP001391051"/>
    </source>
</evidence>
<dbReference type="PROSITE" id="PS00383">
    <property type="entry name" value="TYR_PHOSPHATASE_1"/>
    <property type="match status" value="1"/>
</dbReference>
<evidence type="ECO:0000313" key="2">
    <source>
        <dbReference type="EMBL" id="KAK7946487.1"/>
    </source>
</evidence>
<proteinExistence type="predicted"/>
<organism evidence="2 3">
    <name type="scientific">Apiospora aurea</name>
    <dbReference type="NCBI Taxonomy" id="335848"/>
    <lineage>
        <taxon>Eukaryota</taxon>
        <taxon>Fungi</taxon>
        <taxon>Dikarya</taxon>
        <taxon>Ascomycota</taxon>
        <taxon>Pezizomycotina</taxon>
        <taxon>Sordariomycetes</taxon>
        <taxon>Xylariomycetidae</taxon>
        <taxon>Amphisphaeriales</taxon>
        <taxon>Apiosporaceae</taxon>
        <taxon>Apiospora</taxon>
    </lineage>
</organism>
<feature type="domain" description="Tyrosine specific protein phosphatases" evidence="1">
    <location>
        <begin position="149"/>
        <end position="212"/>
    </location>
</feature>
<dbReference type="Pfam" id="PF13350">
    <property type="entry name" value="Y_phosphatase3"/>
    <property type="match status" value="1"/>
</dbReference>
<sequence>MAETTQEELPPPFINIPGLPNFRDLGGVPLPIPSQPGKTFKRGVIFRSSEPSKVTHEGVQQLRDLDIKKVYDLRSLDEIKKDAEGGQRQVKEWEGAERVFAPVWRDQDFSPTALALRFKQYSDESDRGFLEAYKNILLAASSNDDKPYEKILAHLSTSDRPSPILVHCTAGKDRTGVLCALILSLCGVDDASVVAEYHLTDTGLKSRHDELMDFLMRDPAMAGNRAGAWRMISANPRNMQVHLNWIRDNYGSVEKCVVDLGLITPEGIEQLRKNLVVDEAAHSS</sequence>
<dbReference type="PANTHER" id="PTHR31126">
    <property type="entry name" value="TYROSINE-PROTEIN PHOSPHATASE"/>
    <property type="match status" value="1"/>
</dbReference>
<dbReference type="InterPro" id="IPR000387">
    <property type="entry name" value="Tyr_Pase_dom"/>
</dbReference>
<accession>A0ABR1Q396</accession>
<evidence type="ECO:0000259" key="1">
    <source>
        <dbReference type="PROSITE" id="PS50056"/>
    </source>
</evidence>
<dbReference type="EMBL" id="JAQQWE010000007">
    <property type="protein sequence ID" value="KAK7946487.1"/>
    <property type="molecule type" value="Genomic_DNA"/>
</dbReference>